<comment type="caution">
    <text evidence="12">The sequence shown here is derived from an EMBL/GenBank/DDBJ whole genome shotgun (WGS) entry which is preliminary data.</text>
</comment>
<comment type="pathway">
    <text evidence="1">Nucleotide-sugar biosynthesis; UDP-alpha-D-glucuronate biosynthesis; UDP-alpha-D-glucuronate from UDP-alpha-D-glucose: step 1/1.</text>
</comment>
<protein>
    <recommendedName>
        <fullName evidence="4 8">UDP-glucose 6-dehydrogenase</fullName>
        <ecNumber evidence="3 8">1.1.1.22</ecNumber>
    </recommendedName>
</protein>
<comment type="catalytic activity">
    <reaction evidence="7 8">
        <text>UDP-alpha-D-glucose + 2 NAD(+) + H2O = UDP-alpha-D-glucuronate + 2 NADH + 3 H(+)</text>
        <dbReference type="Rhea" id="RHEA:23596"/>
        <dbReference type="ChEBI" id="CHEBI:15377"/>
        <dbReference type="ChEBI" id="CHEBI:15378"/>
        <dbReference type="ChEBI" id="CHEBI:57540"/>
        <dbReference type="ChEBI" id="CHEBI:57945"/>
        <dbReference type="ChEBI" id="CHEBI:58052"/>
        <dbReference type="ChEBI" id="CHEBI:58885"/>
        <dbReference type="EC" id="1.1.1.22"/>
    </reaction>
</comment>
<dbReference type="PIRSF" id="PIRSF500134">
    <property type="entry name" value="UDPglc_DH_bac"/>
    <property type="match status" value="1"/>
</dbReference>
<feature type="binding site" evidence="9">
    <location>
        <begin position="252"/>
        <end position="256"/>
    </location>
    <ligand>
        <name>substrate</name>
    </ligand>
</feature>
<feature type="binding site" evidence="9">
    <location>
        <begin position="146"/>
        <end position="149"/>
    </location>
    <ligand>
        <name>substrate</name>
    </ligand>
</feature>
<dbReference type="EMBL" id="QQOH01000003">
    <property type="protein sequence ID" value="RDE19602.1"/>
    <property type="molecule type" value="Genomic_DNA"/>
</dbReference>
<dbReference type="InterPro" id="IPR014026">
    <property type="entry name" value="UDP-Glc/GDP-Man_DH_dimer"/>
</dbReference>
<evidence type="ECO:0000256" key="4">
    <source>
        <dbReference type="ARBA" id="ARBA00015132"/>
    </source>
</evidence>
<evidence type="ECO:0000313" key="12">
    <source>
        <dbReference type="EMBL" id="RDE19602.1"/>
    </source>
</evidence>
<dbReference type="GO" id="GO:0006065">
    <property type="term" value="P:UDP-glucuronate biosynthetic process"/>
    <property type="evidence" value="ECO:0007669"/>
    <property type="project" value="UniProtKB-UniPathway"/>
</dbReference>
<evidence type="ECO:0000256" key="8">
    <source>
        <dbReference type="PIRNR" id="PIRNR000124"/>
    </source>
</evidence>
<dbReference type="InterPro" id="IPR036220">
    <property type="entry name" value="UDP-Glc/GDP-Man_DH_C_sf"/>
</dbReference>
<feature type="binding site" evidence="9">
    <location>
        <position position="260"/>
    </location>
    <ligand>
        <name>substrate</name>
    </ligand>
</feature>
<evidence type="ECO:0000256" key="10">
    <source>
        <dbReference type="PIRSR" id="PIRSR500134-3"/>
    </source>
</evidence>
<dbReference type="GO" id="GO:0003979">
    <property type="term" value="F:UDP-glucose 6-dehydrogenase activity"/>
    <property type="evidence" value="ECO:0007669"/>
    <property type="project" value="UniProtKB-EC"/>
</dbReference>
<dbReference type="GO" id="GO:0000271">
    <property type="term" value="P:polysaccharide biosynthetic process"/>
    <property type="evidence" value="ECO:0007669"/>
    <property type="project" value="InterPro"/>
</dbReference>
<gene>
    <name evidence="12" type="ORF">DV711_12015</name>
</gene>
<evidence type="ECO:0000313" key="13">
    <source>
        <dbReference type="Proteomes" id="UP000253769"/>
    </source>
</evidence>
<evidence type="ECO:0000256" key="5">
    <source>
        <dbReference type="ARBA" id="ARBA00023002"/>
    </source>
</evidence>
<dbReference type="InterPro" id="IPR036291">
    <property type="entry name" value="NAD(P)-bd_dom_sf"/>
</dbReference>
<evidence type="ECO:0000256" key="1">
    <source>
        <dbReference type="ARBA" id="ARBA00004701"/>
    </source>
</evidence>
<dbReference type="SUPFAM" id="SSF51735">
    <property type="entry name" value="NAD(P)-binding Rossmann-fold domains"/>
    <property type="match status" value="1"/>
</dbReference>
<keyword evidence="6 8" id="KW-0520">NAD</keyword>
<dbReference type="NCBIfam" id="TIGR03026">
    <property type="entry name" value="NDP-sugDHase"/>
    <property type="match status" value="1"/>
</dbReference>
<sequence>MRVSVYGSGLTALVTAWALADVGNEVLLWPGRQETLRKLRQLVLGFDEPGLKDRLKEQLITGRLLAAETETHAFVHGEVHCLAYKSTDQLQAEALCERLAKAASAPIVLLNQSTFPVGTTERLQQQMRAKRSDEAKSVTCLALPSFLQEGAAIQGFTRPQRILLGSDSCGTGAEEVGLKRVQELLRPFNRNHERWLGMSTREAEFTKYAINGMLATKLSFMNEMANLADQLQVDIEQVRKGVGSDPRIGSDYIYPGCGFGGLSFSDDVMRLAEAVEERVEDSYLLSTVLQTNRQQKEVLFRKLWQLWQADMQDKTVAIWGASFKPGTDRIDNAPSLTLMQALWAQGVTVRLYDPKALEQVAQWAGARADLACCDGMYEALEGADALLIVTEWKEFWSPDFERMAQLMPSRLILDGRNIYDPGYLQAQGFRYIGIGRSNGVEI</sequence>
<dbReference type="RefSeq" id="WP_114695946.1">
    <property type="nucleotide sequence ID" value="NZ_QQOH01000003.1"/>
</dbReference>
<accession>A0A369WCY5</accession>
<proteinExistence type="inferred from homology"/>
<dbReference type="InterPro" id="IPR008927">
    <property type="entry name" value="6-PGluconate_DH-like_C_sf"/>
</dbReference>
<evidence type="ECO:0000256" key="3">
    <source>
        <dbReference type="ARBA" id="ARBA00012954"/>
    </source>
</evidence>
<dbReference type="AlphaFoldDB" id="A0A369WCY5"/>
<dbReference type="Gene3D" id="3.40.50.720">
    <property type="entry name" value="NAD(P)-binding Rossmann-like Domain"/>
    <property type="match status" value="2"/>
</dbReference>
<dbReference type="EC" id="1.1.1.22" evidence="3 8"/>
<name>A0A369WCY5_9GAMM</name>
<dbReference type="InterPro" id="IPR028357">
    <property type="entry name" value="UDPglc_DH_bac"/>
</dbReference>
<feature type="binding site" evidence="9">
    <location>
        <position position="207"/>
    </location>
    <ligand>
        <name>substrate</name>
    </ligand>
</feature>
<dbReference type="Pfam" id="PF00984">
    <property type="entry name" value="UDPG_MGDP_dh"/>
    <property type="match status" value="1"/>
</dbReference>
<dbReference type="Pfam" id="PF03721">
    <property type="entry name" value="UDPG_MGDP_dh_N"/>
    <property type="match status" value="1"/>
</dbReference>
<feature type="binding site" evidence="9">
    <location>
        <position position="324"/>
    </location>
    <ligand>
        <name>substrate</name>
    </ligand>
</feature>
<feature type="domain" description="UDP-glucose/GDP-mannose dehydrogenase C-terminal" evidence="11">
    <location>
        <begin position="317"/>
        <end position="421"/>
    </location>
</feature>
<dbReference type="PANTHER" id="PTHR43750">
    <property type="entry name" value="UDP-GLUCOSE 6-DEHYDROGENASE TUAD"/>
    <property type="match status" value="1"/>
</dbReference>
<dbReference type="Proteomes" id="UP000253769">
    <property type="component" value="Unassembled WGS sequence"/>
</dbReference>
<evidence type="ECO:0000256" key="7">
    <source>
        <dbReference type="ARBA" id="ARBA00047473"/>
    </source>
</evidence>
<dbReference type="GO" id="GO:0051287">
    <property type="term" value="F:NAD binding"/>
    <property type="evidence" value="ECO:0007669"/>
    <property type="project" value="InterPro"/>
</dbReference>
<dbReference type="UniPathway" id="UPA00038">
    <property type="reaction ID" value="UER00491"/>
</dbReference>
<dbReference type="PANTHER" id="PTHR43750:SF3">
    <property type="entry name" value="UDP-GLUCOSE 6-DEHYDROGENASE TUAD"/>
    <property type="match status" value="1"/>
</dbReference>
<dbReference type="Pfam" id="PF03720">
    <property type="entry name" value="UDPG_MGDP_dh_C"/>
    <property type="match status" value="1"/>
</dbReference>
<feature type="binding site" evidence="10">
    <location>
        <position position="149"/>
    </location>
    <ligand>
        <name>NAD(+)</name>
        <dbReference type="ChEBI" id="CHEBI:57540"/>
    </ligand>
</feature>
<organism evidence="12 13">
    <name type="scientific">Motiliproteus coralliicola</name>
    <dbReference type="NCBI Taxonomy" id="2283196"/>
    <lineage>
        <taxon>Bacteria</taxon>
        <taxon>Pseudomonadati</taxon>
        <taxon>Pseudomonadota</taxon>
        <taxon>Gammaproteobacteria</taxon>
        <taxon>Oceanospirillales</taxon>
        <taxon>Oceanospirillaceae</taxon>
        <taxon>Motiliproteus</taxon>
    </lineage>
</organism>
<dbReference type="SMART" id="SM00984">
    <property type="entry name" value="UDPG_MGDP_dh_C"/>
    <property type="match status" value="1"/>
</dbReference>
<dbReference type="InterPro" id="IPR001732">
    <property type="entry name" value="UDP-Glc/GDP-Man_DH_N"/>
</dbReference>
<dbReference type="InterPro" id="IPR014027">
    <property type="entry name" value="UDP-Glc/GDP-Man_DH_C"/>
</dbReference>
<dbReference type="SUPFAM" id="SSF52413">
    <property type="entry name" value="UDP-glucose/GDP-mannose dehydrogenase C-terminal domain"/>
    <property type="match status" value="1"/>
</dbReference>
<evidence type="ECO:0000256" key="6">
    <source>
        <dbReference type="ARBA" id="ARBA00023027"/>
    </source>
</evidence>
<keyword evidence="13" id="KW-1185">Reference proteome</keyword>
<dbReference type="SUPFAM" id="SSF48179">
    <property type="entry name" value="6-phosphogluconate dehydrogenase C-terminal domain-like"/>
    <property type="match status" value="1"/>
</dbReference>
<evidence type="ECO:0000256" key="2">
    <source>
        <dbReference type="ARBA" id="ARBA00006601"/>
    </source>
</evidence>
<feature type="binding site" evidence="10">
    <location>
        <position position="114"/>
    </location>
    <ligand>
        <name>NAD(+)</name>
        <dbReference type="ChEBI" id="CHEBI:57540"/>
    </ligand>
</feature>
<dbReference type="PIRSF" id="PIRSF000124">
    <property type="entry name" value="UDPglc_GDPman_dh"/>
    <property type="match status" value="1"/>
</dbReference>
<keyword evidence="5 8" id="KW-0560">Oxidoreductase</keyword>
<evidence type="ECO:0000259" key="11">
    <source>
        <dbReference type="SMART" id="SM00984"/>
    </source>
</evidence>
<evidence type="ECO:0000256" key="9">
    <source>
        <dbReference type="PIRSR" id="PIRSR500134-2"/>
    </source>
</evidence>
<dbReference type="InterPro" id="IPR017476">
    <property type="entry name" value="UDP-Glc/GDP-Man"/>
</dbReference>
<comment type="similarity">
    <text evidence="2 8">Belongs to the UDP-glucose/GDP-mannose dehydrogenase family.</text>
</comment>
<dbReference type="OrthoDB" id="9803238at2"/>
<reference evidence="12 13" key="1">
    <citation type="submission" date="2018-07" db="EMBL/GenBank/DDBJ databases">
        <title>Motiliproteus coralliicola sp. nov., a bacterium isolated from Coral.</title>
        <authorList>
            <person name="Wang G."/>
        </authorList>
    </citation>
    <scope>NUCLEOTIDE SEQUENCE [LARGE SCALE GENOMIC DNA]</scope>
    <source>
        <strain evidence="12 13">C34</strain>
    </source>
</reference>
<dbReference type="Gene3D" id="1.20.5.100">
    <property type="entry name" value="Cytochrome c1, transmembrane anchor, C-terminal"/>
    <property type="match status" value="1"/>
</dbReference>